<dbReference type="AlphaFoldDB" id="A0A9W5U247"/>
<keyword evidence="2" id="KW-1185">Reference proteome</keyword>
<protein>
    <submittedName>
        <fullName evidence="1">Uncharacterized protein</fullName>
    </submittedName>
</protein>
<sequence length="77" mass="8842">MEKLEVTQHNLLNELHTKWTLTDMKSRIIQTICSLIDDQVYTKNDAVYSLLEVVALIELEEKKVKPVEAKQCLGNGK</sequence>
<accession>A0A9W5U247</accession>
<reference evidence="1" key="1">
    <citation type="journal article" date="2014" name="Int. J. Syst. Evol. Microbiol.">
        <title>Complete genome sequence of Corynebacterium casei LMG S-19264T (=DSM 44701T), isolated from a smear-ripened cheese.</title>
        <authorList>
            <consortium name="US DOE Joint Genome Institute (JGI-PGF)"/>
            <person name="Walter F."/>
            <person name="Albersmeier A."/>
            <person name="Kalinowski J."/>
            <person name="Ruckert C."/>
        </authorList>
    </citation>
    <scope>NUCLEOTIDE SEQUENCE</scope>
    <source>
        <strain evidence="1">CGMCC 1.15454</strain>
    </source>
</reference>
<reference evidence="1" key="2">
    <citation type="submission" date="2020-09" db="EMBL/GenBank/DDBJ databases">
        <authorList>
            <person name="Sun Q."/>
            <person name="Zhou Y."/>
        </authorList>
    </citation>
    <scope>NUCLEOTIDE SEQUENCE</scope>
    <source>
        <strain evidence="1">CGMCC 1.15454</strain>
    </source>
</reference>
<dbReference type="RefSeq" id="WP_088052279.1">
    <property type="nucleotide sequence ID" value="NZ_BMJD01000089.1"/>
</dbReference>
<evidence type="ECO:0000313" key="1">
    <source>
        <dbReference type="EMBL" id="GGB63446.1"/>
    </source>
</evidence>
<gene>
    <name evidence="1" type="ORF">GCM10011409_45640</name>
</gene>
<dbReference type="EMBL" id="BMJD01000089">
    <property type="protein sequence ID" value="GGB63446.1"/>
    <property type="molecule type" value="Genomic_DNA"/>
</dbReference>
<organism evidence="1 2">
    <name type="scientific">Lentibacillus populi</name>
    <dbReference type="NCBI Taxonomy" id="1827502"/>
    <lineage>
        <taxon>Bacteria</taxon>
        <taxon>Bacillati</taxon>
        <taxon>Bacillota</taxon>
        <taxon>Bacilli</taxon>
        <taxon>Bacillales</taxon>
        <taxon>Bacillaceae</taxon>
        <taxon>Lentibacillus</taxon>
    </lineage>
</organism>
<proteinExistence type="predicted"/>
<dbReference type="Proteomes" id="UP000621492">
    <property type="component" value="Unassembled WGS sequence"/>
</dbReference>
<comment type="caution">
    <text evidence="1">The sequence shown here is derived from an EMBL/GenBank/DDBJ whole genome shotgun (WGS) entry which is preliminary data.</text>
</comment>
<evidence type="ECO:0000313" key="2">
    <source>
        <dbReference type="Proteomes" id="UP000621492"/>
    </source>
</evidence>
<name>A0A9W5U247_9BACI</name>